<evidence type="ECO:0000313" key="2">
    <source>
        <dbReference type="EMBL" id="CAP36031.2"/>
    </source>
</evidence>
<dbReference type="FunCoup" id="A8XTQ5">
    <property type="interactions" value="327"/>
</dbReference>
<dbReference type="GO" id="GO:0038022">
    <property type="term" value="F:G protein-coupled olfactory receptor activity"/>
    <property type="evidence" value="ECO:0000318"/>
    <property type="project" value="GO_Central"/>
</dbReference>
<feature type="transmembrane region" description="Helical" evidence="1">
    <location>
        <begin position="129"/>
        <end position="149"/>
    </location>
</feature>
<dbReference type="EMBL" id="HE601466">
    <property type="protein sequence ID" value="CAP36031.2"/>
    <property type="molecule type" value="Genomic_DNA"/>
</dbReference>
<dbReference type="InterPro" id="IPR019428">
    <property type="entry name" value="7TM_GPCR_serpentine_rcpt_Str"/>
</dbReference>
<feature type="transmembrane region" description="Helical" evidence="1">
    <location>
        <begin position="85"/>
        <end position="108"/>
    </location>
</feature>
<organism evidence="2 3">
    <name type="scientific">Caenorhabditis briggsae</name>
    <dbReference type="NCBI Taxonomy" id="6238"/>
    <lineage>
        <taxon>Eukaryota</taxon>
        <taxon>Metazoa</taxon>
        <taxon>Ecdysozoa</taxon>
        <taxon>Nematoda</taxon>
        <taxon>Chromadorea</taxon>
        <taxon>Rhabditida</taxon>
        <taxon>Rhabditina</taxon>
        <taxon>Rhabditomorpha</taxon>
        <taxon>Rhabditoidea</taxon>
        <taxon>Rhabditidae</taxon>
        <taxon>Peloderinae</taxon>
        <taxon>Caenorhabditis</taxon>
    </lineage>
</organism>
<keyword evidence="1" id="KW-0472">Membrane</keyword>
<dbReference type="HOGENOM" id="CLU_036335_2_0_1"/>
<dbReference type="GO" id="GO:0007186">
    <property type="term" value="P:G protein-coupled receptor signaling pathway"/>
    <property type="evidence" value="ECO:0000318"/>
    <property type="project" value="GO_Central"/>
</dbReference>
<dbReference type="GO" id="GO:0005886">
    <property type="term" value="C:plasma membrane"/>
    <property type="evidence" value="ECO:0000318"/>
    <property type="project" value="GO_Central"/>
</dbReference>
<feature type="transmembrane region" description="Helical" evidence="1">
    <location>
        <begin position="12"/>
        <end position="28"/>
    </location>
</feature>
<reference evidence="2 3" key="1">
    <citation type="journal article" date="2003" name="PLoS Biol.">
        <title>The genome sequence of Caenorhabditis briggsae: a platform for comparative genomics.</title>
        <authorList>
            <person name="Stein L.D."/>
            <person name="Bao Z."/>
            <person name="Blasiar D."/>
            <person name="Blumenthal T."/>
            <person name="Brent M.R."/>
            <person name="Chen N."/>
            <person name="Chinwalla A."/>
            <person name="Clarke L."/>
            <person name="Clee C."/>
            <person name="Coghlan A."/>
            <person name="Coulson A."/>
            <person name="D'Eustachio P."/>
            <person name="Fitch D.H."/>
            <person name="Fulton L.A."/>
            <person name="Fulton R.E."/>
            <person name="Griffiths-Jones S."/>
            <person name="Harris T.W."/>
            <person name="Hillier L.W."/>
            <person name="Kamath R."/>
            <person name="Kuwabara P.E."/>
            <person name="Mardis E.R."/>
            <person name="Marra M.A."/>
            <person name="Miner T.L."/>
            <person name="Minx P."/>
            <person name="Mullikin J.C."/>
            <person name="Plumb R.W."/>
            <person name="Rogers J."/>
            <person name="Schein J.E."/>
            <person name="Sohrmann M."/>
            <person name="Spieth J."/>
            <person name="Stajich J.E."/>
            <person name="Wei C."/>
            <person name="Willey D."/>
            <person name="Wilson R.K."/>
            <person name="Durbin R."/>
            <person name="Waterston R.H."/>
        </authorList>
    </citation>
    <scope>NUCLEOTIDE SEQUENCE [LARGE SCALE GENOMIC DNA]</scope>
    <source>
        <strain evidence="2 3">AF16</strain>
    </source>
</reference>
<protein>
    <submittedName>
        <fullName evidence="2">Protein CBR-STR-217</fullName>
    </submittedName>
</protein>
<feature type="transmembrane region" description="Helical" evidence="1">
    <location>
        <begin position="40"/>
        <end position="59"/>
    </location>
</feature>
<evidence type="ECO:0000256" key="1">
    <source>
        <dbReference type="SAM" id="Phobius"/>
    </source>
</evidence>
<dbReference type="Proteomes" id="UP000008549">
    <property type="component" value="Unassembled WGS sequence"/>
</dbReference>
<dbReference type="eggNOG" id="ENOG502TG6X">
    <property type="taxonomic scope" value="Eukaryota"/>
</dbReference>
<dbReference type="OMA" id="PAQMGNY"/>
<sequence>MDIFSKSLPLYTAPISVLANFLLINLIIFKSPAQMGNYKYLLIGVSLFEIFYGILDFLAETRVLSVGPSFVVVIPYKDRFFDKKWAEFLNCLYCGFFGFSMGMFVIIFAYRLFVATENQILQKFKGPKIIFWFLYPFLHLALFYIDAWLPYSPFPEMDEFVGPDILKSLNLSLDDVAYTGPLFYSKITNSVRIPTMVVSMLQYLFTKQLFFALVFQAMVPIILMHIPVTILYTCSLLDIIFRLPVESTIALFPALDPFPTIFIVKSYRNTILEMTTPPNLEDMPDVVLSNIFEKTGISGM</sequence>
<keyword evidence="1" id="KW-0812">Transmembrane</keyword>
<name>A8XTQ5_CAEBR</name>
<dbReference type="Pfam" id="PF10326">
    <property type="entry name" value="7TM_GPCR_Str"/>
    <property type="match status" value="2"/>
</dbReference>
<reference evidence="2 3" key="2">
    <citation type="journal article" date="2011" name="PLoS Genet.">
        <title>Caenorhabditis briggsae recombinant inbred line genotypes reveal inter-strain incompatibility and the evolution of recombination.</title>
        <authorList>
            <person name="Ross J.A."/>
            <person name="Koboldt D.C."/>
            <person name="Staisch J.E."/>
            <person name="Chamberlin H.M."/>
            <person name="Gupta B.P."/>
            <person name="Miller R.D."/>
            <person name="Baird S.E."/>
            <person name="Haag E.S."/>
        </authorList>
    </citation>
    <scope>NUCLEOTIDE SEQUENCE [LARGE SCALE GENOMIC DNA]</scope>
    <source>
        <strain evidence="2 3">AF16</strain>
    </source>
</reference>
<evidence type="ECO:0000313" key="4">
    <source>
        <dbReference type="WormBase" id="CBG18618"/>
    </source>
</evidence>
<dbReference type="InParanoid" id="A8XTQ5"/>
<dbReference type="PANTHER" id="PTHR22943">
    <property type="entry name" value="7-TRANSMEMBRANE DOMAIN RECEPTOR C.ELEGANS"/>
    <property type="match status" value="1"/>
</dbReference>
<keyword evidence="3" id="KW-1185">Reference proteome</keyword>
<dbReference type="PANTHER" id="PTHR22943:SF95">
    <property type="entry name" value="G-PROTEIN COUPLED RECEPTOR STR-217-RELATED"/>
    <property type="match status" value="1"/>
</dbReference>
<dbReference type="AlphaFoldDB" id="A8XTQ5"/>
<accession>A8XTQ5</accession>
<gene>
    <name evidence="4" type="primary">str-217</name>
    <name evidence="2" type="synonym">Cbr-str-217</name>
    <name evidence="4" type="ORF">CBG18618</name>
    <name evidence="2" type="ORF">CBG_18618</name>
</gene>
<dbReference type="STRING" id="6238.A8XTQ5"/>
<proteinExistence type="predicted"/>
<keyword evidence="1" id="KW-1133">Transmembrane helix</keyword>
<evidence type="ECO:0000313" key="3">
    <source>
        <dbReference type="Proteomes" id="UP000008549"/>
    </source>
</evidence>
<feature type="transmembrane region" description="Helical" evidence="1">
    <location>
        <begin position="209"/>
        <end position="232"/>
    </location>
</feature>
<dbReference type="WormBase" id="CBG18618">
    <property type="protein sequence ID" value="CBP49104"/>
    <property type="gene ID" value="WBGene00038001"/>
    <property type="gene designation" value="Cbr-str-217"/>
</dbReference>
<dbReference type="GO" id="GO:0042048">
    <property type="term" value="P:olfactory behavior"/>
    <property type="evidence" value="ECO:0000318"/>
    <property type="project" value="GO_Central"/>
</dbReference>